<feature type="domain" description="Pre-rRNA-processing protein Ipi1 N-terminal" evidence="5">
    <location>
        <begin position="96"/>
        <end position="182"/>
    </location>
</feature>
<keyword evidence="3" id="KW-0698">rRNA processing</keyword>
<evidence type="ECO:0000256" key="2">
    <source>
        <dbReference type="ARBA" id="ARBA00023242"/>
    </source>
</evidence>
<organism evidence="6 7">
    <name type="scientific">Aspergillus steynii IBT 23096</name>
    <dbReference type="NCBI Taxonomy" id="1392250"/>
    <lineage>
        <taxon>Eukaryota</taxon>
        <taxon>Fungi</taxon>
        <taxon>Dikarya</taxon>
        <taxon>Ascomycota</taxon>
        <taxon>Pezizomycotina</taxon>
        <taxon>Eurotiomycetes</taxon>
        <taxon>Eurotiomycetidae</taxon>
        <taxon>Eurotiales</taxon>
        <taxon>Aspergillaceae</taxon>
        <taxon>Aspergillus</taxon>
        <taxon>Aspergillus subgen. Circumdati</taxon>
    </lineage>
</organism>
<dbReference type="GO" id="GO:0006364">
    <property type="term" value="P:rRNA processing"/>
    <property type="evidence" value="ECO:0007669"/>
    <property type="project" value="UniProtKB-UniRule"/>
</dbReference>
<dbReference type="GO" id="GO:0005634">
    <property type="term" value="C:nucleus"/>
    <property type="evidence" value="ECO:0007669"/>
    <property type="project" value="UniProtKB-SubCell"/>
</dbReference>
<keyword evidence="7" id="KW-1185">Reference proteome</keyword>
<dbReference type="AlphaFoldDB" id="A0A2I2G8E7"/>
<comment type="function">
    <text evidence="3">Component of the RIX1 complex required for processing of ITS2 sequences from 35S pre-rRNA.</text>
</comment>
<comment type="similarity">
    <text evidence="3">Belongs to the IPI1/TEX10 family.</text>
</comment>
<protein>
    <recommendedName>
        <fullName evidence="3">Pre-rRNA-processing protein</fullName>
    </recommendedName>
</protein>
<reference evidence="6 7" key="1">
    <citation type="submission" date="2016-12" db="EMBL/GenBank/DDBJ databases">
        <title>The genomes of Aspergillus section Nigri reveals drivers in fungal speciation.</title>
        <authorList>
            <consortium name="DOE Joint Genome Institute"/>
            <person name="Vesth T.C."/>
            <person name="Nybo J."/>
            <person name="Theobald S."/>
            <person name="Brandl J."/>
            <person name="Frisvad J.C."/>
            <person name="Nielsen K.F."/>
            <person name="Lyhne E.K."/>
            <person name="Kogle M.E."/>
            <person name="Kuo A."/>
            <person name="Riley R."/>
            <person name="Clum A."/>
            <person name="Nolan M."/>
            <person name="Lipzen A."/>
            <person name="Salamov A."/>
            <person name="Henrissat B."/>
            <person name="Wiebenga A."/>
            <person name="De Vries R.P."/>
            <person name="Grigoriev I.V."/>
            <person name="Mortensen U.H."/>
            <person name="Andersen M.R."/>
            <person name="Baker S.E."/>
        </authorList>
    </citation>
    <scope>NUCLEOTIDE SEQUENCE [LARGE SCALE GENOMIC DNA]</scope>
    <source>
        <strain evidence="6 7">IBT 23096</strain>
    </source>
</reference>
<keyword evidence="2 3" id="KW-0539">Nucleus</keyword>
<dbReference type="RefSeq" id="XP_024704454.1">
    <property type="nucleotide sequence ID" value="XM_024851577.1"/>
</dbReference>
<feature type="region of interest" description="Disordered" evidence="4">
    <location>
        <begin position="167"/>
        <end position="190"/>
    </location>
</feature>
<evidence type="ECO:0000256" key="4">
    <source>
        <dbReference type="SAM" id="MobiDB-lite"/>
    </source>
</evidence>
<dbReference type="InterPro" id="IPR024679">
    <property type="entry name" value="Ipi1_N"/>
</dbReference>
<evidence type="ECO:0000313" key="6">
    <source>
        <dbReference type="EMBL" id="PLB49152.1"/>
    </source>
</evidence>
<sequence>MGASSKKKKEKQKDFQKPKLKVGKAKAKPENFTDTSFKSKSITLTQQSLTLNAPSQSTQFTHSLSLLSSKSDSQRRDSLSHLATAIASRPTLPPGDVRDHVPTLLPYLRAGMTHLAADIRLSTLDILEWLVDVAGEEVVSAPGGWVKVLKCFLSLLGWHIPDPAGGKSKWTSTGAGGTSSSGSGSGTGRVELGKAGKQGKGLIRGLSVLGVFLEAGLAPHLLSSPGQDGAGGEGNGDFPILSAVHLVPESAHPYAYLNLFGAPRDSDGEMYETQEDRYRVFVEGGYLGAVKGGVEAARQEGGEVGRVSSTIRRVLASL</sequence>
<gene>
    <name evidence="6" type="ORF">P170DRAFT_455884</name>
</gene>
<dbReference type="Proteomes" id="UP000234275">
    <property type="component" value="Unassembled WGS sequence"/>
</dbReference>
<evidence type="ECO:0000256" key="3">
    <source>
        <dbReference type="RuleBase" id="RU368021"/>
    </source>
</evidence>
<dbReference type="STRING" id="1392250.A0A2I2G8E7"/>
<keyword evidence="3" id="KW-0690">Ribosome biogenesis</keyword>
<dbReference type="OrthoDB" id="361362at2759"/>
<comment type="subcellular location">
    <subcellularLocation>
        <location evidence="1 3">Nucleus</location>
    </subcellularLocation>
</comment>
<evidence type="ECO:0000256" key="1">
    <source>
        <dbReference type="ARBA" id="ARBA00004123"/>
    </source>
</evidence>
<feature type="compositionally biased region" description="Gly residues" evidence="4">
    <location>
        <begin position="174"/>
        <end position="187"/>
    </location>
</feature>
<evidence type="ECO:0000313" key="7">
    <source>
        <dbReference type="Proteomes" id="UP000234275"/>
    </source>
</evidence>
<dbReference type="PANTHER" id="PTHR16056:SF2">
    <property type="entry name" value="TESTIS-EXPRESSED PROTEIN 10"/>
    <property type="match status" value="1"/>
</dbReference>
<dbReference type="GO" id="GO:0120330">
    <property type="term" value="C:rixosome complex"/>
    <property type="evidence" value="ECO:0007669"/>
    <property type="project" value="UniProtKB-UniRule"/>
</dbReference>
<accession>A0A2I2G8E7</accession>
<comment type="caution">
    <text evidence="6">The sequence shown here is derived from an EMBL/GenBank/DDBJ whole genome shotgun (WGS) entry which is preliminary data.</text>
</comment>
<comment type="subunit">
    <text evidence="3">Component of the RIX1 complex.</text>
</comment>
<dbReference type="VEuPathDB" id="FungiDB:P170DRAFT_455884"/>
<feature type="compositionally biased region" description="Basic residues" evidence="4">
    <location>
        <begin position="1"/>
        <end position="10"/>
    </location>
</feature>
<dbReference type="EMBL" id="MSFO01000004">
    <property type="protein sequence ID" value="PLB49152.1"/>
    <property type="molecule type" value="Genomic_DNA"/>
</dbReference>
<name>A0A2I2G8E7_9EURO</name>
<dbReference type="GeneID" id="36559276"/>
<dbReference type="PANTHER" id="PTHR16056">
    <property type="entry name" value="REGULATOR OF MICROTUBULE DYNAMICS PROTEIN"/>
    <property type="match status" value="1"/>
</dbReference>
<proteinExistence type="inferred from homology"/>
<feature type="region of interest" description="Disordered" evidence="4">
    <location>
        <begin position="1"/>
        <end position="32"/>
    </location>
</feature>
<evidence type="ECO:0000259" key="5">
    <source>
        <dbReference type="Pfam" id="PF12333"/>
    </source>
</evidence>
<dbReference type="Pfam" id="PF12333">
    <property type="entry name" value="Ipi1_N"/>
    <property type="match status" value="1"/>
</dbReference>